<keyword evidence="3" id="KW-1185">Reference proteome</keyword>
<sequence length="174" mass="19199">DHLITLLMVGNDEITQRYLNRLQEKYAPGKSIKPNIGKGLTADQKAKLGGASSGMPGGWKPQNEKNTRKFDRFRKKDLISSANKPINKQGLSAVARAWDKHAGRPGGTFKPLKGNIFQKNAAAEQFVRSILNNPNTVRNELARGGLEYRLPNGKGIRFNADGSFNTVLDPKVMK</sequence>
<feature type="region of interest" description="Disordered" evidence="1">
    <location>
        <begin position="46"/>
        <end position="68"/>
    </location>
</feature>
<dbReference type="STRING" id="53341.SAMN05421579_1689"/>
<evidence type="ECO:0000313" key="3">
    <source>
        <dbReference type="Proteomes" id="UP000199011"/>
    </source>
</evidence>
<protein>
    <submittedName>
        <fullName evidence="2">Filamentous hemagglutinin</fullName>
    </submittedName>
</protein>
<evidence type="ECO:0000256" key="1">
    <source>
        <dbReference type="SAM" id="MobiDB-lite"/>
    </source>
</evidence>
<feature type="non-terminal residue" evidence="2">
    <location>
        <position position="1"/>
    </location>
</feature>
<organism evidence="2 3">
    <name type="scientific">Xenorhabdus japonica</name>
    <dbReference type="NCBI Taxonomy" id="53341"/>
    <lineage>
        <taxon>Bacteria</taxon>
        <taxon>Pseudomonadati</taxon>
        <taxon>Pseudomonadota</taxon>
        <taxon>Gammaproteobacteria</taxon>
        <taxon>Enterobacterales</taxon>
        <taxon>Morganellaceae</taxon>
        <taxon>Xenorhabdus</taxon>
    </lineage>
</organism>
<dbReference type="AlphaFoldDB" id="A0A1I5EGL3"/>
<dbReference type="Proteomes" id="UP000199011">
    <property type="component" value="Unassembled WGS sequence"/>
</dbReference>
<name>A0A1I5EGL3_9GAMM</name>
<dbReference type="EMBL" id="FOVO01000068">
    <property type="protein sequence ID" value="SFO10436.1"/>
    <property type="molecule type" value="Genomic_DNA"/>
</dbReference>
<gene>
    <name evidence="2" type="ORF">SAMN05421579_1689</name>
</gene>
<accession>A0A1I5EGL3</accession>
<evidence type="ECO:0000313" key="2">
    <source>
        <dbReference type="EMBL" id="SFO10436.1"/>
    </source>
</evidence>
<proteinExistence type="predicted"/>
<reference evidence="3" key="1">
    <citation type="submission" date="2016-10" db="EMBL/GenBank/DDBJ databases">
        <authorList>
            <person name="Varghese N."/>
            <person name="Submissions S."/>
        </authorList>
    </citation>
    <scope>NUCLEOTIDE SEQUENCE [LARGE SCALE GENOMIC DNA]</scope>
    <source>
        <strain evidence="3">DSM 16522</strain>
    </source>
</reference>